<evidence type="ECO:0000256" key="10">
    <source>
        <dbReference type="PROSITE-ProRule" id="PRU00782"/>
    </source>
</evidence>
<dbReference type="InterPro" id="IPR058662">
    <property type="entry name" value="Myo5a/b_dom"/>
</dbReference>
<evidence type="ECO:0000256" key="12">
    <source>
        <dbReference type="SAM" id="MobiDB-lite"/>
    </source>
</evidence>
<evidence type="ECO:0000259" key="13">
    <source>
        <dbReference type="PROSITE" id="PS51126"/>
    </source>
</evidence>
<keyword evidence="9 10" id="KW-0009">Actin-binding</keyword>
<keyword evidence="6 11" id="KW-0175">Coiled coil</keyword>
<reference evidence="15 16" key="1">
    <citation type="submission" date="2017-05" db="EMBL/GenBank/DDBJ databases">
        <title>Genome of assembly of the Bengalese finch, Lonchura striata domestica.</title>
        <authorList>
            <person name="Colquitt B.M."/>
            <person name="Brainard M.S."/>
        </authorList>
    </citation>
    <scope>NUCLEOTIDE SEQUENCE [LARGE SCALE GENOMIC DNA]</scope>
    <source>
        <strain evidence="15">White83orange57</strain>
    </source>
</reference>
<evidence type="ECO:0000256" key="5">
    <source>
        <dbReference type="ARBA" id="ARBA00022860"/>
    </source>
</evidence>
<feature type="binding site" evidence="10">
    <location>
        <begin position="149"/>
        <end position="156"/>
    </location>
    <ligand>
        <name>ATP</name>
        <dbReference type="ChEBI" id="CHEBI:30616"/>
    </ligand>
</feature>
<evidence type="ECO:0000256" key="7">
    <source>
        <dbReference type="ARBA" id="ARBA00023123"/>
    </source>
</evidence>
<dbReference type="InterPro" id="IPR002710">
    <property type="entry name" value="Dilute_dom"/>
</dbReference>
<evidence type="ECO:0000313" key="16">
    <source>
        <dbReference type="Proteomes" id="UP000197619"/>
    </source>
</evidence>
<feature type="domain" description="Myosin motor" evidence="14">
    <location>
        <begin position="55"/>
        <end position="827"/>
    </location>
</feature>
<keyword evidence="7 10" id="KW-0518">Myosin</keyword>
<dbReference type="Gene3D" id="3.30.70.1590">
    <property type="match status" value="1"/>
</dbReference>
<dbReference type="InterPro" id="IPR001609">
    <property type="entry name" value="Myosin_head_motor_dom-like"/>
</dbReference>
<comment type="similarity">
    <text evidence="1 10">Belongs to the TRAFAC class myosin-kinesin ATPase superfamily. Myosin family.</text>
</comment>
<keyword evidence="16" id="KW-1185">Reference proteome</keyword>
<dbReference type="FunFam" id="1.10.10.820:FF:000001">
    <property type="entry name" value="Myosin heavy chain"/>
    <property type="match status" value="1"/>
</dbReference>
<dbReference type="PRINTS" id="PR00193">
    <property type="entry name" value="MYOSINHEAVY"/>
</dbReference>
<dbReference type="Gene3D" id="1.10.10.820">
    <property type="match status" value="1"/>
</dbReference>
<dbReference type="GO" id="GO:0005524">
    <property type="term" value="F:ATP binding"/>
    <property type="evidence" value="ECO:0007669"/>
    <property type="project" value="UniProtKB-UniRule"/>
</dbReference>
<dbReference type="Gene3D" id="1.20.120.720">
    <property type="entry name" value="Myosin VI head, motor domain, U50 subdomain"/>
    <property type="match status" value="1"/>
</dbReference>
<dbReference type="SMART" id="SM00242">
    <property type="entry name" value="MYSc"/>
    <property type="match status" value="1"/>
</dbReference>
<evidence type="ECO:0000313" key="15">
    <source>
        <dbReference type="EMBL" id="OWK51058.1"/>
    </source>
</evidence>
<dbReference type="InterPro" id="IPR000048">
    <property type="entry name" value="IQ_motif_EF-hand-BS"/>
</dbReference>
<dbReference type="GO" id="GO:0051015">
    <property type="term" value="F:actin filament binding"/>
    <property type="evidence" value="ECO:0007669"/>
    <property type="project" value="TreeGrafter"/>
</dbReference>
<dbReference type="GO" id="GO:0016459">
    <property type="term" value="C:myosin complex"/>
    <property type="evidence" value="ECO:0007669"/>
    <property type="project" value="UniProtKB-KW"/>
</dbReference>
<dbReference type="PROSITE" id="PS51456">
    <property type="entry name" value="MYOSIN_MOTOR"/>
    <property type="match status" value="1"/>
</dbReference>
<keyword evidence="4 10" id="KW-0067">ATP-binding</keyword>
<dbReference type="EMBL" id="MUZQ01000470">
    <property type="protein sequence ID" value="OWK51058.1"/>
    <property type="molecule type" value="Genomic_DNA"/>
</dbReference>
<dbReference type="PROSITE" id="PS50096">
    <property type="entry name" value="IQ"/>
    <property type="match status" value="5"/>
</dbReference>
<dbReference type="Gene3D" id="1.20.58.530">
    <property type="match status" value="1"/>
</dbReference>
<dbReference type="Pfam" id="PF00612">
    <property type="entry name" value="IQ"/>
    <property type="match status" value="6"/>
</dbReference>
<evidence type="ECO:0000256" key="9">
    <source>
        <dbReference type="ARBA" id="ARBA00023203"/>
    </source>
</evidence>
<evidence type="ECO:0000256" key="11">
    <source>
        <dbReference type="SAM" id="Coils"/>
    </source>
</evidence>
<dbReference type="FunFam" id="1.20.58.530:FF:000002">
    <property type="entry name" value="Class V myosin"/>
    <property type="match status" value="1"/>
</dbReference>
<evidence type="ECO:0000256" key="4">
    <source>
        <dbReference type="ARBA" id="ARBA00022840"/>
    </source>
</evidence>
<dbReference type="GO" id="GO:0007015">
    <property type="term" value="P:actin filament organization"/>
    <property type="evidence" value="ECO:0007669"/>
    <property type="project" value="TreeGrafter"/>
</dbReference>
<dbReference type="STRING" id="299123.ENSLSDP00000005418"/>
<evidence type="ECO:0000259" key="14">
    <source>
        <dbReference type="PROSITE" id="PS51456"/>
    </source>
</evidence>
<dbReference type="GO" id="GO:0098685">
    <property type="term" value="C:Schaffer collateral - CA1 synapse"/>
    <property type="evidence" value="ECO:0007669"/>
    <property type="project" value="UniProtKB-ARBA"/>
</dbReference>
<dbReference type="Gene3D" id="1.20.5.190">
    <property type="match status" value="3"/>
</dbReference>
<evidence type="ECO:0000256" key="6">
    <source>
        <dbReference type="ARBA" id="ARBA00023054"/>
    </source>
</evidence>
<keyword evidence="8 10" id="KW-0505">Motor protein</keyword>
<dbReference type="InterPro" id="IPR036103">
    <property type="entry name" value="MYSc_Myo5"/>
</dbReference>
<keyword evidence="5" id="KW-0112">Calmodulin-binding</keyword>
<dbReference type="PANTHER" id="PTHR13140:SF356">
    <property type="entry name" value="UNCONVENTIONAL MYOSIN-VB"/>
    <property type="match status" value="1"/>
</dbReference>
<dbReference type="GO" id="GO:0005737">
    <property type="term" value="C:cytoplasm"/>
    <property type="evidence" value="ECO:0007669"/>
    <property type="project" value="TreeGrafter"/>
</dbReference>
<keyword evidence="2" id="KW-0677">Repeat</keyword>
<dbReference type="Pfam" id="PF00063">
    <property type="entry name" value="Myosin_head"/>
    <property type="match status" value="2"/>
</dbReference>
<dbReference type="GO" id="GO:0005516">
    <property type="term" value="F:calmodulin binding"/>
    <property type="evidence" value="ECO:0007669"/>
    <property type="project" value="UniProtKB-KW"/>
</dbReference>
<evidence type="ECO:0000256" key="3">
    <source>
        <dbReference type="ARBA" id="ARBA00022741"/>
    </source>
</evidence>
<gene>
    <name evidence="15" type="primary">MYO5B</name>
    <name evidence="15" type="ORF">RLOC_00010829</name>
</gene>
<dbReference type="PROSITE" id="PS51126">
    <property type="entry name" value="DILUTE"/>
    <property type="match status" value="1"/>
</dbReference>
<accession>A0A218UBS7</accession>
<protein>
    <submittedName>
        <fullName evidence="15">Unconventional myosin-Vb</fullName>
    </submittedName>
</protein>
<dbReference type="GO" id="GO:0000146">
    <property type="term" value="F:microfilament motor activity"/>
    <property type="evidence" value="ECO:0007669"/>
    <property type="project" value="TreeGrafter"/>
</dbReference>
<feature type="coiled-coil region" evidence="11">
    <location>
        <begin position="1038"/>
        <end position="1097"/>
    </location>
</feature>
<dbReference type="FunFam" id="1.20.5.190:FF:000001">
    <property type="entry name" value="unconventional myosin-Va"/>
    <property type="match status" value="1"/>
</dbReference>
<dbReference type="SMART" id="SM00015">
    <property type="entry name" value="IQ"/>
    <property type="match status" value="6"/>
</dbReference>
<feature type="coiled-coil region" evidence="11">
    <location>
        <begin position="1252"/>
        <end position="1321"/>
    </location>
</feature>
<dbReference type="Pfam" id="PF25966">
    <property type="entry name" value="Myo5a"/>
    <property type="match status" value="1"/>
</dbReference>
<keyword evidence="3 10" id="KW-0547">Nucleotide-binding</keyword>
<dbReference type="SMART" id="SM01132">
    <property type="entry name" value="DIL"/>
    <property type="match status" value="1"/>
</dbReference>
<dbReference type="Gene3D" id="3.40.850.10">
    <property type="entry name" value="Kinesin motor domain"/>
    <property type="match status" value="1"/>
</dbReference>
<dbReference type="InterPro" id="IPR036961">
    <property type="entry name" value="Kinesin_motor_dom_sf"/>
</dbReference>
<feature type="coiled-coil region" evidence="11">
    <location>
        <begin position="975"/>
        <end position="1012"/>
    </location>
</feature>
<feature type="region of interest" description="Actin-binding" evidence="10">
    <location>
        <begin position="625"/>
        <end position="647"/>
    </location>
</feature>
<dbReference type="GO" id="GO:0016020">
    <property type="term" value="C:membrane"/>
    <property type="evidence" value="ECO:0007669"/>
    <property type="project" value="TreeGrafter"/>
</dbReference>
<evidence type="ECO:0000256" key="1">
    <source>
        <dbReference type="ARBA" id="ARBA00008314"/>
    </source>
</evidence>
<feature type="region of interest" description="Disordered" evidence="12">
    <location>
        <begin position="1170"/>
        <end position="1199"/>
    </location>
</feature>
<proteinExistence type="inferred from homology"/>
<dbReference type="FunFam" id="1.20.120.720:FF:000016">
    <property type="entry name" value="Myosin VB"/>
    <property type="match status" value="1"/>
</dbReference>
<dbReference type="CDD" id="cd01380">
    <property type="entry name" value="MYSc_Myo5"/>
    <property type="match status" value="1"/>
</dbReference>
<dbReference type="Proteomes" id="UP000197619">
    <property type="component" value="Unassembled WGS sequence"/>
</dbReference>
<dbReference type="Pfam" id="PF01843">
    <property type="entry name" value="DIL"/>
    <property type="match status" value="1"/>
</dbReference>
<evidence type="ECO:0000256" key="8">
    <source>
        <dbReference type="ARBA" id="ARBA00023175"/>
    </source>
</evidence>
<sequence length="1900" mass="220548">MQGRCETDCKLLKIGIDNMELEDKTSLRFSDMLRDPVLMHLGSELPFLRNPDILVGQNDLTALSYLHEPAVLHNLKVRFLESNHIYTYCGIVLVAINPYEQLPIYEQDVIYAYSGQNMGDMDPHIFAVAEEAYKQMARDEKNQSIIVSGESGAGKTVSAKYAMRFFATVGGSASETNIEAKVLASSPIMEAIGNAKTTRNDNSSRFGKYIQIGFDKRYHIIGANMRTYLLEKSRVVFQAEDERNYHIFYQLCASSSLPEFKDLGLTCAEDFFYTSQGGDTSIDGVDDADVFEKTRHAFTLLGVKESHQMTIFRIIAAILHLGNLKIQGERDGEVCHVSSEDEHLKNFCSLLGVEHSQMQHWLCHRKLVTTAETYVKSMTLHQVVNARNALAKHIYAQLFNWIVQHVNKALHTTVKQHSFIGVLDIYGFETFEVNSFEQFCINYANEKLQQQFNSHVFKLEQEEYMKEAIPWTLIDFYDNQPCIDLIEAKLGILDLLDEECKVPKGTDQNWAQKLYDRHATSQHFQKPRMSNTSFIILHFADKVEYQSEGFLEKNRDTVYEEQINILKASKYQMVADLFQEEKDAVPASAMPKRAPWINVRSAKPAFKAANKEHRKTVGHQFRNSLQLLMETLNTTTPHYVRCIKPNDEKLPFKFDPKRAVQQLRACGVLETIRISAAGFPSSAKQLCVNVSKAISLFIRNKEVINMLSEVLAKRDVEHHEKLPVLDFGEEGDKDFAGRTKSQALSQPSSLLLEPKEGFFHRHKWSYPDFFNRYRVLMNKRDLSKKDKKQICQSLLEDLIKDPDKFQFGRTKIFFRSGQVAYLEKLRADKFRAATIMIQKTVRGWLERTRFRRLRRATLTLQCYTRGHLARRLFEHLRRTRAAIILQKQYRMLRMRRAFLRVRSATLTIQAFARGMFVRRIYHQHKATILQRYARGWLARARFRRTRAAAVVLQSHWRRLKARRQLQALRIEARSVQHLKKLNIGMENKVVQLQRKNKENKLLNEQLSILTSAHSSEVGKLKKELQQYQQTQQGDGKQLLSLQEETERLQRELKRAQGEREVMEDSHSKERDLLKKRISDLEEENALLKQEKEELNSKILCHSEVLFLLSYCMNRATCTIDEFARNTVEENMQMRKELEEERSRYQNLVKEYASLEQRYDNLRDEMTIFKHTPGHRRNPSNQSSLESDSNNPSICTSEIGDTEDVIQQVEEIGMEKAAMDMTLFLKLQKRVRELEVIEIKTEVTSEHEDFAYNSLKRQELESENKKLKNELNELRKAIADHATENNSSNDVQDGYSLLLNQLKSANEELEVRKEEVLILRSQIMKAAQQKEAEKNMVKERESISPSASWPNSDRHVDQEDAIEAYQGMCETNRKTEDWGYLNEDGELGLAYQGLKQVARLLEAQLQDQRREHEEEMEALKNQVDLMQEELEKQQQAFLQTLQLSPEVQVEFGLQQEITRLTNENLDLKELLEKLEKNEKKLKKQLKIYMKKVQDFEASQTMVPVERRLHERNMQVAVQRKEKDFQGMLEYYKEDEPLLIRNLITDLKPQAVSATVPCLPAYILYMCIRHADYINDDQKVHSLLTSTINGVKKKHQDDFEMTSFWLANMCRLLHCLKQYSGEECFMTQNTAKQNEHCLKNFDLTEYRQVLGHLSIQIYQQLIKIAQGILHPMIVPAVLENESIQGLSSVKPVGYRKYSSSVGDICYSLDEMIHHLNTFHSIMCDQGLDPEIIQQVFKQLFYMINAITLNNLLLRKDVCSWSTGMQLRFNISQLEEWLRGKNLQQSGAAQTLEPLIQAAQLLQLKKKTSEDAEAICSLCTSLTTHQIVKILNLYTPVNEFEERVTVAFIRNIQTQLQERNDPTHLLIDFKYMFPVLFPFNPSAITMDSIHLPASLNLDFLNKV</sequence>
<dbReference type="SUPFAM" id="SSF52540">
    <property type="entry name" value="P-loop containing nucleoside triphosphate hydrolases"/>
    <property type="match status" value="3"/>
</dbReference>
<feature type="domain" description="Dilute" evidence="13">
    <location>
        <begin position="1583"/>
        <end position="1855"/>
    </location>
</feature>
<evidence type="ECO:0000256" key="2">
    <source>
        <dbReference type="ARBA" id="ARBA00022737"/>
    </source>
</evidence>
<comment type="caution">
    <text evidence="15">The sequence shown here is derived from an EMBL/GenBank/DDBJ whole genome shotgun (WGS) entry which is preliminary data.</text>
</comment>
<organism evidence="15 16">
    <name type="scientific">Lonchura striata</name>
    <name type="common">white-rumped munia</name>
    <dbReference type="NCBI Taxonomy" id="40157"/>
    <lineage>
        <taxon>Eukaryota</taxon>
        <taxon>Metazoa</taxon>
        <taxon>Chordata</taxon>
        <taxon>Craniata</taxon>
        <taxon>Vertebrata</taxon>
        <taxon>Euteleostomi</taxon>
        <taxon>Archelosauria</taxon>
        <taxon>Archosauria</taxon>
        <taxon>Dinosauria</taxon>
        <taxon>Saurischia</taxon>
        <taxon>Theropoda</taxon>
        <taxon>Coelurosauria</taxon>
        <taxon>Aves</taxon>
        <taxon>Neognathae</taxon>
        <taxon>Neoaves</taxon>
        <taxon>Telluraves</taxon>
        <taxon>Australaves</taxon>
        <taxon>Passeriformes</taxon>
        <taxon>Passeroidea</taxon>
        <taxon>Estrildidae</taxon>
        <taxon>Estrildinae</taxon>
        <taxon>Lonchura</taxon>
    </lineage>
</organism>
<feature type="compositionally biased region" description="Polar residues" evidence="12">
    <location>
        <begin position="1178"/>
        <end position="1195"/>
    </location>
</feature>
<dbReference type="PANTHER" id="PTHR13140">
    <property type="entry name" value="MYOSIN"/>
    <property type="match status" value="1"/>
</dbReference>
<dbReference type="InterPro" id="IPR027417">
    <property type="entry name" value="P-loop_NTPase"/>
</dbReference>
<feature type="coiled-coil region" evidence="11">
    <location>
        <begin position="1390"/>
        <end position="1497"/>
    </location>
</feature>
<name>A0A218UBS7_9PASE</name>